<accession>E1ZKM5</accession>
<dbReference type="AlphaFoldDB" id="E1ZKM5"/>
<organism evidence="4">
    <name type="scientific">Chlorella variabilis</name>
    <name type="common">Green alga</name>
    <dbReference type="NCBI Taxonomy" id="554065"/>
    <lineage>
        <taxon>Eukaryota</taxon>
        <taxon>Viridiplantae</taxon>
        <taxon>Chlorophyta</taxon>
        <taxon>core chlorophytes</taxon>
        <taxon>Trebouxiophyceae</taxon>
        <taxon>Chlorellales</taxon>
        <taxon>Chlorellaceae</taxon>
        <taxon>Chlorella clade</taxon>
        <taxon>Chlorella</taxon>
    </lineage>
</organism>
<gene>
    <name evidence="3" type="ORF">CHLNCDRAFT_136571</name>
</gene>
<dbReference type="KEGG" id="cvr:CHLNCDRAFT_136571"/>
<name>E1ZKM5_CHLVA</name>
<dbReference type="GO" id="GO:0005886">
    <property type="term" value="C:plasma membrane"/>
    <property type="evidence" value="ECO:0007669"/>
    <property type="project" value="TreeGrafter"/>
</dbReference>
<evidence type="ECO:0000256" key="1">
    <source>
        <dbReference type="SAM" id="MobiDB-lite"/>
    </source>
</evidence>
<protein>
    <recommendedName>
        <fullName evidence="2">Senescence domain-containing protein</fullName>
    </recommendedName>
</protein>
<sequence>MQAGQGSAAVLLTPTRQLRKGTPDGQYDSDSSEGGDSGSCSIVASVGSFSWELLPASQTLKVGELTFVFSTDQQDSFLLVTLAMNTDAEAVGMLEAILESCTTFRHGYFAGEVALAEHAYKSSLAQGVEGMSKRLATGLLASAAYAANSITKSAAKLTPAEPTATPVAVSPKLKKRLRQTERMAGFTAKAVHGAVSGLAWMGAKVAGGGTLREMAQASVLGFGEVWDAMESAGKVVLLSSRDGVSDVLRFRYGDDAAEASVSSMNAAGHSADALYAVRKIGVKTVAKAAAKTTAKGVLHQWAGLEGGQVKTSSTPAPLPATPTAPGP</sequence>
<keyword evidence="4" id="KW-1185">Reference proteome</keyword>
<feature type="region of interest" description="Disordered" evidence="1">
    <location>
        <begin position="1"/>
        <end position="38"/>
    </location>
</feature>
<dbReference type="STRING" id="554065.E1ZKM5"/>
<dbReference type="InterPro" id="IPR009686">
    <property type="entry name" value="Senescence/spartin_C"/>
</dbReference>
<feature type="compositionally biased region" description="Low complexity" evidence="1">
    <location>
        <begin position="24"/>
        <end position="38"/>
    </location>
</feature>
<evidence type="ECO:0000259" key="2">
    <source>
        <dbReference type="Pfam" id="PF06911"/>
    </source>
</evidence>
<dbReference type="OrthoDB" id="20821at2759"/>
<proteinExistence type="predicted"/>
<evidence type="ECO:0000313" key="4">
    <source>
        <dbReference type="Proteomes" id="UP000008141"/>
    </source>
</evidence>
<feature type="domain" description="Senescence" evidence="2">
    <location>
        <begin position="128"/>
        <end position="291"/>
    </location>
</feature>
<dbReference type="GeneID" id="17353080"/>
<dbReference type="InterPro" id="IPR045036">
    <property type="entry name" value="Spartin-like"/>
</dbReference>
<dbReference type="InParanoid" id="E1ZKM5"/>
<evidence type="ECO:0000313" key="3">
    <source>
        <dbReference type="EMBL" id="EFN53832.1"/>
    </source>
</evidence>
<dbReference type="Pfam" id="PF06911">
    <property type="entry name" value="Senescence"/>
    <property type="match status" value="1"/>
</dbReference>
<feature type="region of interest" description="Disordered" evidence="1">
    <location>
        <begin position="308"/>
        <end position="327"/>
    </location>
</feature>
<feature type="compositionally biased region" description="Pro residues" evidence="1">
    <location>
        <begin position="316"/>
        <end position="327"/>
    </location>
</feature>
<dbReference type="PANTHER" id="PTHR21068">
    <property type="entry name" value="SPARTIN"/>
    <property type="match status" value="1"/>
</dbReference>
<dbReference type="RefSeq" id="XP_005845934.1">
    <property type="nucleotide sequence ID" value="XM_005845872.1"/>
</dbReference>
<dbReference type="EMBL" id="GL433850">
    <property type="protein sequence ID" value="EFN53832.1"/>
    <property type="molecule type" value="Genomic_DNA"/>
</dbReference>
<dbReference type="Proteomes" id="UP000008141">
    <property type="component" value="Unassembled WGS sequence"/>
</dbReference>
<reference evidence="3 4" key="1">
    <citation type="journal article" date="2010" name="Plant Cell">
        <title>The Chlorella variabilis NC64A genome reveals adaptation to photosymbiosis, coevolution with viruses, and cryptic sex.</title>
        <authorList>
            <person name="Blanc G."/>
            <person name="Duncan G."/>
            <person name="Agarkova I."/>
            <person name="Borodovsky M."/>
            <person name="Gurnon J."/>
            <person name="Kuo A."/>
            <person name="Lindquist E."/>
            <person name="Lucas S."/>
            <person name="Pangilinan J."/>
            <person name="Polle J."/>
            <person name="Salamov A."/>
            <person name="Terry A."/>
            <person name="Yamada T."/>
            <person name="Dunigan D.D."/>
            <person name="Grigoriev I.V."/>
            <person name="Claverie J.M."/>
            <person name="Van Etten J.L."/>
        </authorList>
    </citation>
    <scope>NUCLEOTIDE SEQUENCE [LARGE SCALE GENOMIC DNA]</scope>
    <source>
        <strain evidence="3 4">NC64A</strain>
    </source>
</reference>
<dbReference type="PANTHER" id="PTHR21068:SF43">
    <property type="entry name" value="SPARTIN"/>
    <property type="match status" value="1"/>
</dbReference>